<keyword evidence="2" id="KW-0812">Transmembrane</keyword>
<keyword evidence="2" id="KW-1133">Transmembrane helix</keyword>
<feature type="compositionally biased region" description="Pro residues" evidence="1">
    <location>
        <begin position="128"/>
        <end position="139"/>
    </location>
</feature>
<reference evidence="3 4" key="1">
    <citation type="submission" date="2019-07" db="EMBL/GenBank/DDBJ databases">
        <title>Genomic Encyclopedia of Archaeal and Bacterial Type Strains, Phase II (KMG-II): from individual species to whole genera.</title>
        <authorList>
            <person name="Goeker M."/>
        </authorList>
    </citation>
    <scope>NUCLEOTIDE SEQUENCE [LARGE SCALE GENOMIC DNA]</scope>
    <source>
        <strain evidence="3 4">ATCC BAA-252</strain>
    </source>
</reference>
<keyword evidence="3" id="KW-0282">Flagellum</keyword>
<keyword evidence="4" id="KW-1185">Reference proteome</keyword>
<feature type="compositionally biased region" description="Basic and acidic residues" evidence="1">
    <location>
        <begin position="538"/>
        <end position="549"/>
    </location>
</feature>
<dbReference type="EMBL" id="VLLF01000002">
    <property type="protein sequence ID" value="TWI90395.1"/>
    <property type="molecule type" value="Genomic_DNA"/>
</dbReference>
<dbReference type="AlphaFoldDB" id="A0A562T9X0"/>
<feature type="compositionally biased region" description="Low complexity" evidence="1">
    <location>
        <begin position="276"/>
        <end position="285"/>
    </location>
</feature>
<dbReference type="InterPro" id="IPR052205">
    <property type="entry name" value="FliO/MopB"/>
</dbReference>
<feature type="transmembrane region" description="Helical" evidence="2">
    <location>
        <begin position="20"/>
        <end position="39"/>
    </location>
</feature>
<keyword evidence="3" id="KW-0969">Cilium</keyword>
<evidence type="ECO:0000313" key="3">
    <source>
        <dbReference type="EMBL" id="TWI90395.1"/>
    </source>
</evidence>
<sequence length="563" mass="57471">MYEWISSTLGVGDGVARAASFVVSLGVVLALVALFFFILKKLTGARINTTRGRQPRIAIMDAASIDTRRRLVLVRRDNIEHLILIGGPTDVVVEQGIIRGQPLGANMPRPLPGAQAPGPGALEADVTPVPPAPPAPVAQPVPTTQQPAAAAVQTAPSPKAPSAQPVGPAQSRFGTDTPPTGTAPAEASARPTPPSHVAAKTDPAGLFEPEPEQSQSSSAKVNAGSLIRAAAKNALGAAASVRDRTATKTPPEPQVKAAAKPTAASDDGKGADLNVAPAPIAAPAPDVKGPAPAPSERKSFVSGFADSITKPLANRMQPSSDKPRSVSPPSSGPAARARTALFRSAAAEKQEPAAPAVKALGAEAGNARTKPVEPAASPLEPTALASQVPQKPAPDPHVLSGSPSQCDSVAQSDSAAKPDEPPKTPVDTNNGEKTSESQQPEKPEQDQPALAAMGTEQDMQNQIQAQTTVSTGASLVTHSPQEEATTDKLASGLEASLSTPVVEDKPASESTPVIKAVTTEPAPSGSKAPHVPPPVKKSPLDDKNPLEDEMAKILDEIHGSAKS</sequence>
<dbReference type="RefSeq" id="WP_170230554.1">
    <property type="nucleotide sequence ID" value="NZ_SMLY01000085.1"/>
</dbReference>
<protein>
    <submittedName>
        <fullName evidence="3">Flagellar biosynthesis protein FliO</fullName>
    </submittedName>
</protein>
<proteinExistence type="predicted"/>
<evidence type="ECO:0000313" key="4">
    <source>
        <dbReference type="Proteomes" id="UP000320593"/>
    </source>
</evidence>
<gene>
    <name evidence="3" type="ORF">JM93_01376</name>
</gene>
<keyword evidence="3" id="KW-0966">Cell projection</keyword>
<feature type="region of interest" description="Disordered" evidence="1">
    <location>
        <begin position="234"/>
        <end position="549"/>
    </location>
</feature>
<comment type="caution">
    <text evidence="3">The sequence shown here is derived from an EMBL/GenBank/DDBJ whole genome shotgun (WGS) entry which is preliminary data.</text>
</comment>
<dbReference type="PANTHER" id="PTHR38766">
    <property type="entry name" value="FLAGELLAR PROTEIN FLIO"/>
    <property type="match status" value="1"/>
</dbReference>
<evidence type="ECO:0000256" key="1">
    <source>
        <dbReference type="SAM" id="MobiDB-lite"/>
    </source>
</evidence>
<feature type="region of interest" description="Disordered" evidence="1">
    <location>
        <begin position="104"/>
        <end position="222"/>
    </location>
</feature>
<keyword evidence="2" id="KW-0472">Membrane</keyword>
<feature type="compositionally biased region" description="Polar residues" evidence="1">
    <location>
        <begin position="457"/>
        <end position="483"/>
    </location>
</feature>
<feature type="compositionally biased region" description="Polar residues" evidence="1">
    <location>
        <begin position="401"/>
        <end position="414"/>
    </location>
</feature>
<dbReference type="Proteomes" id="UP000320593">
    <property type="component" value="Unassembled WGS sequence"/>
</dbReference>
<feature type="compositionally biased region" description="Low complexity" evidence="1">
    <location>
        <begin position="112"/>
        <end position="121"/>
    </location>
</feature>
<organism evidence="3 4">
    <name type="scientific">Roseibium hamelinense</name>
    <dbReference type="NCBI Taxonomy" id="150831"/>
    <lineage>
        <taxon>Bacteria</taxon>
        <taxon>Pseudomonadati</taxon>
        <taxon>Pseudomonadota</taxon>
        <taxon>Alphaproteobacteria</taxon>
        <taxon>Hyphomicrobiales</taxon>
        <taxon>Stappiaceae</taxon>
        <taxon>Roseibium</taxon>
    </lineage>
</organism>
<feature type="compositionally biased region" description="Low complexity" evidence="1">
    <location>
        <begin position="175"/>
        <end position="189"/>
    </location>
</feature>
<dbReference type="PANTHER" id="PTHR38766:SF1">
    <property type="entry name" value="FLAGELLAR PROTEIN FLIO"/>
    <property type="match status" value="1"/>
</dbReference>
<accession>A0A562T9X0</accession>
<name>A0A562T9X0_9HYPH</name>
<feature type="compositionally biased region" description="Low complexity" evidence="1">
    <location>
        <begin position="140"/>
        <end position="156"/>
    </location>
</feature>
<feature type="compositionally biased region" description="Basic and acidic residues" evidence="1">
    <location>
        <begin position="433"/>
        <end position="445"/>
    </location>
</feature>
<evidence type="ECO:0000256" key="2">
    <source>
        <dbReference type="SAM" id="Phobius"/>
    </source>
</evidence>